<gene>
    <name evidence="6" type="ORF">HNE05_07565</name>
</gene>
<evidence type="ECO:0000256" key="4">
    <source>
        <dbReference type="ARBA" id="ARBA00023014"/>
    </source>
</evidence>
<feature type="domain" description="Rieske" evidence="5">
    <location>
        <begin position="1"/>
        <end position="97"/>
    </location>
</feature>
<keyword evidence="1" id="KW-0001">2Fe-2S</keyword>
<dbReference type="SUPFAM" id="SSF50022">
    <property type="entry name" value="ISP domain"/>
    <property type="match status" value="1"/>
</dbReference>
<dbReference type="AlphaFoldDB" id="A0A6M8F7I1"/>
<dbReference type="Gene3D" id="2.102.10.10">
    <property type="entry name" value="Rieske [2Fe-2S] iron-sulphur domain"/>
    <property type="match status" value="1"/>
</dbReference>
<keyword evidence="2" id="KW-0479">Metal-binding</keyword>
<dbReference type="InterPro" id="IPR036922">
    <property type="entry name" value="Rieske_2Fe-2S_sf"/>
</dbReference>
<evidence type="ECO:0000256" key="3">
    <source>
        <dbReference type="ARBA" id="ARBA00023004"/>
    </source>
</evidence>
<dbReference type="PROSITE" id="PS51296">
    <property type="entry name" value="RIESKE"/>
    <property type="match status" value="1"/>
</dbReference>
<evidence type="ECO:0000313" key="7">
    <source>
        <dbReference type="Proteomes" id="UP000501379"/>
    </source>
</evidence>
<dbReference type="GO" id="GO:0046872">
    <property type="term" value="F:metal ion binding"/>
    <property type="evidence" value="ECO:0007669"/>
    <property type="project" value="UniProtKB-KW"/>
</dbReference>
<protein>
    <submittedName>
        <fullName evidence="6">Rieske (2Fe-2S) protein</fullName>
    </submittedName>
</protein>
<name>A0A6M8F7I1_9GAMM</name>
<dbReference type="EMBL" id="CP053697">
    <property type="protein sequence ID" value="QKE63221.1"/>
    <property type="molecule type" value="Genomic_DNA"/>
</dbReference>
<dbReference type="GO" id="GO:0051537">
    <property type="term" value="F:2 iron, 2 sulfur cluster binding"/>
    <property type="evidence" value="ECO:0007669"/>
    <property type="project" value="UniProtKB-KW"/>
</dbReference>
<dbReference type="Pfam" id="PF00355">
    <property type="entry name" value="Rieske"/>
    <property type="match status" value="1"/>
</dbReference>
<keyword evidence="7" id="KW-1185">Reference proteome</keyword>
<dbReference type="Proteomes" id="UP000501379">
    <property type="component" value="Chromosome"/>
</dbReference>
<proteinExistence type="predicted"/>
<dbReference type="KEGG" id="pcam:HNE05_07565"/>
<evidence type="ECO:0000256" key="2">
    <source>
        <dbReference type="ARBA" id="ARBA00022723"/>
    </source>
</evidence>
<evidence type="ECO:0000256" key="1">
    <source>
        <dbReference type="ARBA" id="ARBA00022714"/>
    </source>
</evidence>
<organism evidence="6 7">
    <name type="scientific">Aquipseudomonas campi</name>
    <dbReference type="NCBI Taxonomy" id="2731681"/>
    <lineage>
        <taxon>Bacteria</taxon>
        <taxon>Pseudomonadati</taxon>
        <taxon>Pseudomonadota</taxon>
        <taxon>Gammaproteobacteria</taxon>
        <taxon>Pseudomonadales</taxon>
        <taxon>Pseudomonadaceae</taxon>
        <taxon>Aquipseudomonas</taxon>
    </lineage>
</organism>
<dbReference type="RefSeq" id="WP_173206369.1">
    <property type="nucleotide sequence ID" value="NZ_CP053697.2"/>
</dbReference>
<dbReference type="InterPro" id="IPR017941">
    <property type="entry name" value="Rieske_2Fe-2S"/>
</dbReference>
<keyword evidence="3" id="KW-0408">Iron</keyword>
<accession>A0A6M8F7I1</accession>
<keyword evidence="4" id="KW-0411">Iron-sulfur</keyword>
<sequence>MFVALERLINLDDGYRQTFQVSGRSLLLLVIDRQPVLLENRCPHQGAPLHNATLVGTVLRCARHGVEFDLLSGQPLNATCAGLTQLKLAYVGDRIGIDL</sequence>
<evidence type="ECO:0000313" key="6">
    <source>
        <dbReference type="EMBL" id="QKE63221.1"/>
    </source>
</evidence>
<dbReference type="CDD" id="cd03467">
    <property type="entry name" value="Rieske"/>
    <property type="match status" value="1"/>
</dbReference>
<evidence type="ECO:0000259" key="5">
    <source>
        <dbReference type="PROSITE" id="PS51296"/>
    </source>
</evidence>
<reference evidence="6" key="1">
    <citation type="submission" date="2020-07" db="EMBL/GenBank/DDBJ databases">
        <title>Nitrate ammonifying Pseudomonas campi sp. nov. isolated from German agricultural grassland.</title>
        <authorList>
            <person name="Timsy T."/>
            <person name="Ulrich A."/>
            <person name="Spanner T."/>
            <person name="Foesel B."/>
            <person name="Kolb S."/>
            <person name="Horn M.A."/>
            <person name="Behrendt U."/>
        </authorList>
    </citation>
    <scope>NUCLEOTIDE SEQUENCE</scope>
    <source>
        <strain evidence="6">S1-A32-2</strain>
    </source>
</reference>